<dbReference type="InterPro" id="IPR036661">
    <property type="entry name" value="Luciferase-like_sf"/>
</dbReference>
<reference evidence="6" key="1">
    <citation type="journal article" date="2014" name="Int. J. Syst. Evol. Microbiol.">
        <title>Complete genome sequence of Corynebacterium casei LMG S-19264T (=DSM 44701T), isolated from a smear-ripened cheese.</title>
        <authorList>
            <consortium name="US DOE Joint Genome Institute (JGI-PGF)"/>
            <person name="Walter F."/>
            <person name="Albersmeier A."/>
            <person name="Kalinowski J."/>
            <person name="Ruckert C."/>
        </authorList>
    </citation>
    <scope>NUCLEOTIDE SEQUENCE</scope>
    <source>
        <strain evidence="6">CGMCC 4.3508</strain>
    </source>
</reference>
<keyword evidence="7" id="KW-1185">Reference proteome</keyword>
<proteinExistence type="predicted"/>
<sequence>MPSCGLFLDVGVNSRGYHGNSWLAPDADWDRFISFEHYLEVAELAHSGGFAAVFLSDHPALRRAADNRPLHSLDPIVLFTALAARVPDIGFVITASSSYNSPYNLARRLAGLDHISGGRVIWNVVSSFSPDIAADFGAAPLRHCGATNNSTATRTRTRCCARSPTGTVCRSIPIPC</sequence>
<keyword evidence="2" id="KW-0288">FMN</keyword>
<dbReference type="RefSeq" id="WP_189094082.1">
    <property type="nucleotide sequence ID" value="NZ_BMMH01000002.1"/>
</dbReference>
<feature type="domain" description="Luciferase-like" evidence="5">
    <location>
        <begin position="33"/>
        <end position="139"/>
    </location>
</feature>
<dbReference type="AlphaFoldDB" id="A0A917RCG3"/>
<dbReference type="EMBL" id="BMMH01000002">
    <property type="protein sequence ID" value="GGK99511.1"/>
    <property type="molecule type" value="Genomic_DNA"/>
</dbReference>
<accession>A0A917RCG3</accession>
<name>A0A917RCG3_9NOCA</name>
<evidence type="ECO:0000256" key="2">
    <source>
        <dbReference type="ARBA" id="ARBA00022643"/>
    </source>
</evidence>
<evidence type="ECO:0000313" key="6">
    <source>
        <dbReference type="EMBL" id="GGK99511.1"/>
    </source>
</evidence>
<protein>
    <recommendedName>
        <fullName evidence="5">Luciferase-like domain-containing protein</fullName>
    </recommendedName>
</protein>
<evidence type="ECO:0000259" key="5">
    <source>
        <dbReference type="Pfam" id="PF00296"/>
    </source>
</evidence>
<keyword evidence="3" id="KW-0560">Oxidoreductase</keyword>
<dbReference type="InterPro" id="IPR011251">
    <property type="entry name" value="Luciferase-like_dom"/>
</dbReference>
<dbReference type="PANTHER" id="PTHR30011:SF16">
    <property type="entry name" value="C2H2 FINGER DOMAIN TRANSCRIPTION FACTOR (EUROFUNG)-RELATED"/>
    <property type="match status" value="1"/>
</dbReference>
<organism evidence="6 7">
    <name type="scientific">Nocardia jinanensis</name>
    <dbReference type="NCBI Taxonomy" id="382504"/>
    <lineage>
        <taxon>Bacteria</taxon>
        <taxon>Bacillati</taxon>
        <taxon>Actinomycetota</taxon>
        <taxon>Actinomycetes</taxon>
        <taxon>Mycobacteriales</taxon>
        <taxon>Nocardiaceae</taxon>
        <taxon>Nocardia</taxon>
    </lineage>
</organism>
<keyword evidence="4" id="KW-0503">Monooxygenase</keyword>
<keyword evidence="1" id="KW-0285">Flavoprotein</keyword>
<dbReference type="SUPFAM" id="SSF51679">
    <property type="entry name" value="Bacterial luciferase-like"/>
    <property type="match status" value="1"/>
</dbReference>
<evidence type="ECO:0000256" key="1">
    <source>
        <dbReference type="ARBA" id="ARBA00022630"/>
    </source>
</evidence>
<evidence type="ECO:0000313" key="7">
    <source>
        <dbReference type="Proteomes" id="UP000638263"/>
    </source>
</evidence>
<evidence type="ECO:0000256" key="3">
    <source>
        <dbReference type="ARBA" id="ARBA00023002"/>
    </source>
</evidence>
<dbReference type="PANTHER" id="PTHR30011">
    <property type="entry name" value="ALKANESULFONATE MONOOXYGENASE-RELATED"/>
    <property type="match status" value="1"/>
</dbReference>
<dbReference type="GO" id="GO:0016705">
    <property type="term" value="F:oxidoreductase activity, acting on paired donors, with incorporation or reduction of molecular oxygen"/>
    <property type="evidence" value="ECO:0007669"/>
    <property type="project" value="InterPro"/>
</dbReference>
<dbReference type="Proteomes" id="UP000638263">
    <property type="component" value="Unassembled WGS sequence"/>
</dbReference>
<dbReference type="Pfam" id="PF00296">
    <property type="entry name" value="Bac_luciferase"/>
    <property type="match status" value="1"/>
</dbReference>
<reference evidence="6" key="2">
    <citation type="submission" date="2020-09" db="EMBL/GenBank/DDBJ databases">
        <authorList>
            <person name="Sun Q."/>
            <person name="Zhou Y."/>
        </authorList>
    </citation>
    <scope>NUCLEOTIDE SEQUENCE</scope>
    <source>
        <strain evidence="6">CGMCC 4.3508</strain>
    </source>
</reference>
<comment type="caution">
    <text evidence="6">The sequence shown here is derived from an EMBL/GenBank/DDBJ whole genome shotgun (WGS) entry which is preliminary data.</text>
</comment>
<evidence type="ECO:0000256" key="4">
    <source>
        <dbReference type="ARBA" id="ARBA00023033"/>
    </source>
</evidence>
<dbReference type="GO" id="GO:0004497">
    <property type="term" value="F:monooxygenase activity"/>
    <property type="evidence" value="ECO:0007669"/>
    <property type="project" value="UniProtKB-KW"/>
</dbReference>
<gene>
    <name evidence="6" type="ORF">GCM10011588_12680</name>
</gene>
<dbReference type="Gene3D" id="3.20.20.30">
    <property type="entry name" value="Luciferase-like domain"/>
    <property type="match status" value="1"/>
</dbReference>
<dbReference type="InterPro" id="IPR051260">
    <property type="entry name" value="Diverse_substr_monoxygenases"/>
</dbReference>